<comment type="similarity">
    <text evidence="2">Belongs to the steroid 5-alpha reductase family.</text>
</comment>
<keyword evidence="8 9" id="KW-0472">Membrane</keyword>
<reference evidence="11 12" key="2">
    <citation type="submission" date="2013-02" db="EMBL/GenBank/DDBJ databases">
        <title>The Genome Sequence of Plasmodium falciparum Vietnam Oak-Knoll (FVO).</title>
        <authorList>
            <consortium name="The Broad Institute Genome Sequencing Platform"/>
            <consortium name="The Broad Institute Genome Sequencing Center for Infectious Disease"/>
            <person name="Neafsey D."/>
            <person name="Cheeseman I."/>
            <person name="Volkman S."/>
            <person name="Adams J."/>
            <person name="Walker B."/>
            <person name="Young S.K."/>
            <person name="Zeng Q."/>
            <person name="Gargeya S."/>
            <person name="Fitzgerald M."/>
            <person name="Haas B."/>
            <person name="Abouelleil A."/>
            <person name="Alvarado L."/>
            <person name="Arachchi H.M."/>
            <person name="Berlin A.M."/>
            <person name="Chapman S.B."/>
            <person name="Dewar J."/>
            <person name="Goldberg J."/>
            <person name="Griggs A."/>
            <person name="Gujja S."/>
            <person name="Hansen M."/>
            <person name="Howarth C."/>
            <person name="Imamovic A."/>
            <person name="Larimer J."/>
            <person name="McCowan C."/>
            <person name="Murphy C."/>
            <person name="Neiman D."/>
            <person name="Pearson M."/>
            <person name="Priest M."/>
            <person name="Roberts A."/>
            <person name="Saif S."/>
            <person name="Shea T."/>
            <person name="Sisk P."/>
            <person name="Sykes S."/>
            <person name="Wortman J."/>
            <person name="Nusbaum C."/>
            <person name="Birren B."/>
        </authorList>
    </citation>
    <scope>NUCLEOTIDE SEQUENCE [LARGE SCALE GENOMIC DNA]</scope>
    <source>
        <strain evidence="12">Vietnam Oak-Knoll (FVO)</strain>
    </source>
</reference>
<dbReference type="OrthoDB" id="540503at2759"/>
<sequence>MKVILKKRNGKYIDCFDLSPSTTVDQFKEIYYKKYIISLLSRKAKMEFRFRILCGVSIGYYLFHPLYKPYDIESKPYWVYGLFFVLLILEFLNLKCHLILRNLRPRGTKNRGIPHGYGFNHISCANYFYESLIWIIFSLITNTLTGYVFSFVATTQMTIWALKKHKNYKREFPNYPRNRKAIFPYIL</sequence>
<dbReference type="PANTHER" id="PTHR10556">
    <property type="entry name" value="3-OXO-5-ALPHA-STEROID 4-DEHYDROGENASE"/>
    <property type="match status" value="1"/>
</dbReference>
<name>A0A024UZC1_PLAFA</name>
<evidence type="ECO:0000256" key="6">
    <source>
        <dbReference type="ARBA" id="ARBA00023002"/>
    </source>
</evidence>
<gene>
    <name evidence="11" type="ORF">PFFVO_05624</name>
</gene>
<dbReference type="Proteomes" id="UP000030690">
    <property type="component" value="Unassembled WGS sequence"/>
</dbReference>
<keyword evidence="5 9" id="KW-1133">Transmembrane helix</keyword>
<proteinExistence type="inferred from homology"/>
<dbReference type="PANTHER" id="PTHR10556:SF28">
    <property type="entry name" value="VERY-LONG-CHAIN ENOYL-COA REDUCTASE"/>
    <property type="match status" value="1"/>
</dbReference>
<keyword evidence="6" id="KW-0560">Oxidoreductase</keyword>
<dbReference type="GO" id="GO:0016627">
    <property type="term" value="F:oxidoreductase activity, acting on the CH-CH group of donors"/>
    <property type="evidence" value="ECO:0007669"/>
    <property type="project" value="InterPro"/>
</dbReference>
<organism evidence="11 12">
    <name type="scientific">Plasmodium falciparum Vietnam Oak-Knoll</name>
    <name type="common">FVO</name>
    <dbReference type="NCBI Taxonomy" id="1036723"/>
    <lineage>
        <taxon>Eukaryota</taxon>
        <taxon>Sar</taxon>
        <taxon>Alveolata</taxon>
        <taxon>Apicomplexa</taxon>
        <taxon>Aconoidasida</taxon>
        <taxon>Haemosporida</taxon>
        <taxon>Plasmodiidae</taxon>
        <taxon>Plasmodium</taxon>
        <taxon>Plasmodium (Laverania)</taxon>
    </lineage>
</organism>
<feature type="transmembrane region" description="Helical" evidence="9">
    <location>
        <begin position="78"/>
        <end position="96"/>
    </location>
</feature>
<evidence type="ECO:0000313" key="12">
    <source>
        <dbReference type="Proteomes" id="UP000030690"/>
    </source>
</evidence>
<reference evidence="11 12" key="1">
    <citation type="submission" date="2013-02" db="EMBL/GenBank/DDBJ databases">
        <title>The Genome Annotation of Plasmodium falciparum Vietnam Oak-Knoll (FVO).</title>
        <authorList>
            <consortium name="The Broad Institute Genome Sequencing Platform"/>
            <consortium name="The Broad Institute Genome Sequencing Center for Infectious Disease"/>
            <person name="Neafsey D."/>
            <person name="Hoffman S."/>
            <person name="Volkman S."/>
            <person name="Rosenthal P."/>
            <person name="Walker B."/>
            <person name="Young S.K."/>
            <person name="Zeng Q."/>
            <person name="Gargeya S."/>
            <person name="Fitzgerald M."/>
            <person name="Haas B."/>
            <person name="Abouelleil A."/>
            <person name="Allen A.W."/>
            <person name="Alvarado L."/>
            <person name="Arachchi H.M."/>
            <person name="Berlin A.M."/>
            <person name="Chapman S.B."/>
            <person name="Gainer-Dewar J."/>
            <person name="Goldberg J."/>
            <person name="Griggs A."/>
            <person name="Gujja S."/>
            <person name="Hansen M."/>
            <person name="Howarth C."/>
            <person name="Imamovic A."/>
            <person name="Ireland A."/>
            <person name="Larimer J."/>
            <person name="McCowan C."/>
            <person name="Murphy C."/>
            <person name="Pearson M."/>
            <person name="Poon T.W."/>
            <person name="Priest M."/>
            <person name="Roberts A."/>
            <person name="Saif S."/>
            <person name="Shea T."/>
            <person name="Sisk P."/>
            <person name="Sykes S."/>
            <person name="Wortman J."/>
            <person name="Nusbaum C."/>
            <person name="Birren B."/>
        </authorList>
    </citation>
    <scope>NUCLEOTIDE SEQUENCE [LARGE SCALE GENOMIC DNA]</scope>
    <source>
        <strain evidence="12">Vietnam Oak-Knoll (FVO)</strain>
    </source>
</reference>
<evidence type="ECO:0000256" key="4">
    <source>
        <dbReference type="ARBA" id="ARBA00022692"/>
    </source>
</evidence>
<keyword evidence="3" id="KW-0444">Lipid biosynthesis</keyword>
<dbReference type="InterPro" id="IPR039357">
    <property type="entry name" value="SRD5A/TECR"/>
</dbReference>
<comment type="subcellular location">
    <subcellularLocation>
        <location evidence="1">Membrane</location>
        <topology evidence="1">Multi-pass membrane protein</topology>
    </subcellularLocation>
</comment>
<dbReference type="GO" id="GO:0016020">
    <property type="term" value="C:membrane"/>
    <property type="evidence" value="ECO:0007669"/>
    <property type="project" value="UniProtKB-SubCell"/>
</dbReference>
<evidence type="ECO:0000256" key="3">
    <source>
        <dbReference type="ARBA" id="ARBA00022516"/>
    </source>
</evidence>
<keyword evidence="7" id="KW-0443">Lipid metabolism</keyword>
<evidence type="ECO:0000256" key="1">
    <source>
        <dbReference type="ARBA" id="ARBA00004141"/>
    </source>
</evidence>
<evidence type="ECO:0000256" key="2">
    <source>
        <dbReference type="ARBA" id="ARBA00007742"/>
    </source>
</evidence>
<dbReference type="GO" id="GO:0042761">
    <property type="term" value="P:very long-chain fatty acid biosynthetic process"/>
    <property type="evidence" value="ECO:0007669"/>
    <property type="project" value="TreeGrafter"/>
</dbReference>
<dbReference type="Pfam" id="PF02544">
    <property type="entry name" value="Steroid_dh"/>
    <property type="match status" value="1"/>
</dbReference>
<evidence type="ECO:0000256" key="8">
    <source>
        <dbReference type="ARBA" id="ARBA00023136"/>
    </source>
</evidence>
<evidence type="ECO:0000313" key="11">
    <source>
        <dbReference type="EMBL" id="ETW15330.1"/>
    </source>
</evidence>
<evidence type="ECO:0000256" key="7">
    <source>
        <dbReference type="ARBA" id="ARBA00023098"/>
    </source>
</evidence>
<protein>
    <recommendedName>
        <fullName evidence="10">3-oxo-5-alpha-steroid 4-dehydrogenase C-terminal domain-containing protein</fullName>
    </recommendedName>
</protein>
<feature type="domain" description="3-oxo-5-alpha-steroid 4-dehydrogenase C-terminal" evidence="10">
    <location>
        <begin position="45"/>
        <end position="187"/>
    </location>
</feature>
<evidence type="ECO:0000256" key="9">
    <source>
        <dbReference type="SAM" id="Phobius"/>
    </source>
</evidence>
<keyword evidence="4 9" id="KW-0812">Transmembrane</keyword>
<dbReference type="InterPro" id="IPR001104">
    <property type="entry name" value="3-oxo-5_a-steroid_4-DH_C"/>
</dbReference>
<dbReference type="AlphaFoldDB" id="A0A024UZC1"/>
<evidence type="ECO:0000259" key="10">
    <source>
        <dbReference type="Pfam" id="PF02544"/>
    </source>
</evidence>
<feature type="transmembrane region" description="Helical" evidence="9">
    <location>
        <begin position="143"/>
        <end position="162"/>
    </location>
</feature>
<accession>A0A024UZC1</accession>
<dbReference type="PROSITE" id="PS50244">
    <property type="entry name" value="S5A_REDUCTASE"/>
    <property type="match status" value="1"/>
</dbReference>
<feature type="transmembrane region" description="Helical" evidence="9">
    <location>
        <begin position="48"/>
        <end position="66"/>
    </location>
</feature>
<dbReference type="EMBL" id="KI925184">
    <property type="protein sequence ID" value="ETW15330.1"/>
    <property type="molecule type" value="Genomic_DNA"/>
</dbReference>
<evidence type="ECO:0000256" key="5">
    <source>
        <dbReference type="ARBA" id="ARBA00022989"/>
    </source>
</evidence>